<keyword evidence="1" id="KW-1133">Transmembrane helix</keyword>
<evidence type="ECO:0000256" key="1">
    <source>
        <dbReference type="SAM" id="Phobius"/>
    </source>
</evidence>
<dbReference type="OrthoDB" id="1924921at2759"/>
<keyword evidence="3" id="KW-1185">Reference proteome</keyword>
<keyword evidence="1" id="KW-0472">Membrane</keyword>
<dbReference type="AlphaFoldDB" id="A0A9Q0KJH2"/>
<dbReference type="PANTHER" id="PTHR38937">
    <property type="entry name" value="MEMBRANE PROTEIN OF ER BODY-LIKE PROTEIN"/>
    <property type="match status" value="1"/>
</dbReference>
<feature type="transmembrane region" description="Helical" evidence="1">
    <location>
        <begin position="464"/>
        <end position="487"/>
    </location>
</feature>
<accession>A0A9Q0KJH2</accession>
<dbReference type="PANTHER" id="PTHR38937:SF2">
    <property type="entry name" value="MEMBRANE PROTEIN OF ER BODY-LIKE PROTEIN ISOFORM X1"/>
    <property type="match status" value="1"/>
</dbReference>
<reference evidence="2" key="1">
    <citation type="journal article" date="2023" name="Plant J.">
        <title>The genome of the king protea, Protea cynaroides.</title>
        <authorList>
            <person name="Chang J."/>
            <person name="Duong T.A."/>
            <person name="Schoeman C."/>
            <person name="Ma X."/>
            <person name="Roodt D."/>
            <person name="Barker N."/>
            <person name="Li Z."/>
            <person name="Van de Peer Y."/>
            <person name="Mizrachi E."/>
        </authorList>
    </citation>
    <scope>NUCLEOTIDE SEQUENCE</scope>
    <source>
        <tissue evidence="2">Young leaves</tissue>
    </source>
</reference>
<feature type="transmembrane region" description="Helical" evidence="1">
    <location>
        <begin position="499"/>
        <end position="519"/>
    </location>
</feature>
<keyword evidence="1" id="KW-0812">Transmembrane</keyword>
<proteinExistence type="predicted"/>
<name>A0A9Q0KJH2_9MAGN</name>
<gene>
    <name evidence="2" type="ORF">NE237_004743</name>
</gene>
<organism evidence="2 3">
    <name type="scientific">Protea cynaroides</name>
    <dbReference type="NCBI Taxonomy" id="273540"/>
    <lineage>
        <taxon>Eukaryota</taxon>
        <taxon>Viridiplantae</taxon>
        <taxon>Streptophyta</taxon>
        <taxon>Embryophyta</taxon>
        <taxon>Tracheophyta</taxon>
        <taxon>Spermatophyta</taxon>
        <taxon>Magnoliopsida</taxon>
        <taxon>Proteales</taxon>
        <taxon>Proteaceae</taxon>
        <taxon>Protea</taxon>
    </lineage>
</organism>
<dbReference type="Proteomes" id="UP001141806">
    <property type="component" value="Unassembled WGS sequence"/>
</dbReference>
<dbReference type="InterPro" id="IPR052843">
    <property type="entry name" value="ER_body_metal_sequester"/>
</dbReference>
<evidence type="ECO:0008006" key="4">
    <source>
        <dbReference type="Google" id="ProtNLM"/>
    </source>
</evidence>
<comment type="caution">
    <text evidence="2">The sequence shown here is derived from an EMBL/GenBank/DDBJ whole genome shotgun (WGS) entry which is preliminary data.</text>
</comment>
<dbReference type="CDD" id="cd01059">
    <property type="entry name" value="CCC1_like"/>
    <property type="match status" value="1"/>
</dbReference>
<sequence length="554" mass="61436">MEAVIMDQVEAEEGLVEYEAALQTRPRSRSTSTDVTIIVETVTAMDGNVSQQRGEIERSFYFEGNEIGGIEYNYHIDEEKLGNEKSDYNITKSDSQKSLVAVDDLKRDGNLKEDSLHDFHLLPSEKLESGGNLSFEPFDFGLEECADDTLFKDGRQEVTELDVERVIEEQNTHDLYCPNCNSCITRRVILRKRKRKIRSIHYDGKREKIDTVVNLDGSTSAPAIIDDNLSTTPPVDDPVRETERDIFRCVSCFTFFIPTVKQMGNQNLLDLKDNEWLKELCVIEVNHSGWSGGLVGEQRSGDNDAVNIPTDPEINVDSGHSVGAVVNVPTDPEVNVDSTALGRTYEWDVLKSIIYGGLIESITSLGVVSSAAATDSTTLNIVILGLANLMSGLIILIHNIKELNKDCHGETSQGSSNIDRYQETLGRRENFRLHAVVAVMSYIVFGLLPPVIYGFSFYSSNDKLYKLITCGAASFVCIILLSIGKAYVQKPPKPYVKTVLNNLLVGLTASGLCYAVGLLSERLLEKLGWFETLLAPSTAFLETRSIKPGRAFYG</sequence>
<dbReference type="EMBL" id="JAMYWD010000005">
    <property type="protein sequence ID" value="KAJ4971644.1"/>
    <property type="molecule type" value="Genomic_DNA"/>
</dbReference>
<protein>
    <recommendedName>
        <fullName evidence="4">Membrane protein of ER body-like protein</fullName>
    </recommendedName>
</protein>
<evidence type="ECO:0000313" key="3">
    <source>
        <dbReference type="Proteomes" id="UP001141806"/>
    </source>
</evidence>
<evidence type="ECO:0000313" key="2">
    <source>
        <dbReference type="EMBL" id="KAJ4971644.1"/>
    </source>
</evidence>
<feature type="transmembrane region" description="Helical" evidence="1">
    <location>
        <begin position="435"/>
        <end position="458"/>
    </location>
</feature>